<evidence type="ECO:0000259" key="3">
    <source>
        <dbReference type="SMART" id="SM00822"/>
    </source>
</evidence>
<dbReference type="Gene3D" id="3.40.50.1820">
    <property type="entry name" value="alpha/beta hydrolase"/>
    <property type="match status" value="1"/>
</dbReference>
<dbReference type="OrthoDB" id="4220752at2"/>
<dbReference type="Pfam" id="PF00106">
    <property type="entry name" value="adh_short"/>
    <property type="match status" value="1"/>
</dbReference>
<sequence length="571" mass="60485">MGKQIVRSGDVRLAVWTAGDPAHPTVVLVHGYPDTHVVWDEVVAVLAEDFHVVTFDNRGAGASDCPAGIEPYRIEQLAADLLAVIDAVSPEQPVHLVGHDWGSILAWELVTDPAAADRIASFTSVAGPCLDHVGHWMRGWAAHPRASAAQLVRSWYVAAFQVPGLGTLPWRLGLGSAWDALLARVDGVPRRERVRSRGADGEIGVRLYRANIARRLRHPGERRTEVPVQVVHAAGDHFVGPDMGSDAHRWVPRLWRRTLAATHWAPLTHGPALARMITELVDHVRGAPAPALTRTAREGEFGGKLVLVTGAGSGIGRATAHAFAQLGAEVVAVDVDAAAAAHTAGQVDGHAFAVDVSDEAAMRKLADEVVAAHGVPDVVVNNAGIGHSGTFLATTPDEWRRVLDVNLWGVIHGCREFGARLVERGEGGHVVNVASAAAWLPATDLAAYSTSKAAVAMLSDCLRGELAAHGIGVSTICPGLIDTNITRTSTFSGLDDAAQDARRAHAAAVYGRRNFRPEGVAREIVDAVRRSKAVVPVTPEATVVRLLSRLSPGLLRTLAASGLDRGAPVAR</sequence>
<dbReference type="InterPro" id="IPR029058">
    <property type="entry name" value="AB_hydrolase_fold"/>
</dbReference>
<dbReference type="RefSeq" id="WP_141279177.1">
    <property type="nucleotide sequence ID" value="NZ_BAAARZ010000003.1"/>
</dbReference>
<dbReference type="GO" id="GO:0016491">
    <property type="term" value="F:oxidoreductase activity"/>
    <property type="evidence" value="ECO:0007669"/>
    <property type="project" value="UniProtKB-KW"/>
</dbReference>
<evidence type="ECO:0000256" key="1">
    <source>
        <dbReference type="ARBA" id="ARBA00006484"/>
    </source>
</evidence>
<dbReference type="InterPro" id="IPR020904">
    <property type="entry name" value="Sc_DH/Rdtase_CS"/>
</dbReference>
<dbReference type="NCBIfam" id="NF004514">
    <property type="entry name" value="PRK05855.1"/>
    <property type="match status" value="1"/>
</dbReference>
<name>A0A4Y3WP98_9PSEU</name>
<dbReference type="FunFam" id="3.40.50.720:FF:000084">
    <property type="entry name" value="Short-chain dehydrogenase reductase"/>
    <property type="match status" value="1"/>
</dbReference>
<evidence type="ECO:0000313" key="4">
    <source>
        <dbReference type="EMBL" id="GEC20645.1"/>
    </source>
</evidence>
<dbReference type="PROSITE" id="PS00061">
    <property type="entry name" value="ADH_SHORT"/>
    <property type="match status" value="1"/>
</dbReference>
<keyword evidence="2" id="KW-0560">Oxidoreductase</keyword>
<dbReference type="PANTHER" id="PTHR43391">
    <property type="entry name" value="RETINOL DEHYDROGENASE-RELATED"/>
    <property type="match status" value="1"/>
</dbReference>
<dbReference type="PRINTS" id="PR00081">
    <property type="entry name" value="GDHRDH"/>
</dbReference>
<keyword evidence="5" id="KW-1185">Reference proteome</keyword>
<dbReference type="CDD" id="cd05233">
    <property type="entry name" value="SDR_c"/>
    <property type="match status" value="1"/>
</dbReference>
<comment type="caution">
    <text evidence="4">The sequence shown here is derived from an EMBL/GenBank/DDBJ whole genome shotgun (WGS) entry which is preliminary data.</text>
</comment>
<evidence type="ECO:0000313" key="5">
    <source>
        <dbReference type="Proteomes" id="UP000320338"/>
    </source>
</evidence>
<dbReference type="EMBL" id="BJNG01000020">
    <property type="protein sequence ID" value="GEC20645.1"/>
    <property type="molecule type" value="Genomic_DNA"/>
</dbReference>
<dbReference type="SUPFAM" id="SSF51735">
    <property type="entry name" value="NAD(P)-binding Rossmann-fold domains"/>
    <property type="match status" value="1"/>
</dbReference>
<gene>
    <name evidence="4" type="ORF">PHY01_29280</name>
</gene>
<proteinExistence type="inferred from homology"/>
<dbReference type="PANTHER" id="PTHR43391:SF12">
    <property type="entry name" value="OXIDOREDUCTASE EPHD-RELATED"/>
    <property type="match status" value="1"/>
</dbReference>
<dbReference type="SUPFAM" id="SSF53474">
    <property type="entry name" value="alpha/beta-Hydrolases"/>
    <property type="match status" value="1"/>
</dbReference>
<dbReference type="InterPro" id="IPR002347">
    <property type="entry name" value="SDR_fam"/>
</dbReference>
<protein>
    <submittedName>
        <fullName evidence="4">Short chain dehydrogenase</fullName>
    </submittedName>
</protein>
<dbReference type="Proteomes" id="UP000320338">
    <property type="component" value="Unassembled WGS sequence"/>
</dbReference>
<dbReference type="Gene3D" id="3.40.50.720">
    <property type="entry name" value="NAD(P)-binding Rossmann-like Domain"/>
    <property type="match status" value="1"/>
</dbReference>
<comment type="similarity">
    <text evidence="1">Belongs to the short-chain dehydrogenases/reductases (SDR) family.</text>
</comment>
<dbReference type="AlphaFoldDB" id="A0A4Y3WP98"/>
<reference evidence="4 5" key="1">
    <citation type="submission" date="2019-06" db="EMBL/GenBank/DDBJ databases">
        <title>Whole genome shotgun sequence of Pseudonocardia hydrocarbonoxydans NBRC 14498.</title>
        <authorList>
            <person name="Hosoyama A."/>
            <person name="Uohara A."/>
            <person name="Ohji S."/>
            <person name="Ichikawa N."/>
        </authorList>
    </citation>
    <scope>NUCLEOTIDE SEQUENCE [LARGE SCALE GENOMIC DNA]</scope>
    <source>
        <strain evidence="4 5">NBRC 14498</strain>
    </source>
</reference>
<dbReference type="PRINTS" id="PR00080">
    <property type="entry name" value="SDRFAMILY"/>
</dbReference>
<dbReference type="Pfam" id="PF00561">
    <property type="entry name" value="Abhydrolase_1"/>
    <property type="match status" value="1"/>
</dbReference>
<feature type="domain" description="Ketoreductase" evidence="3">
    <location>
        <begin position="304"/>
        <end position="484"/>
    </location>
</feature>
<dbReference type="InterPro" id="IPR000073">
    <property type="entry name" value="AB_hydrolase_1"/>
</dbReference>
<organism evidence="4 5">
    <name type="scientific">Pseudonocardia hydrocarbonoxydans</name>
    <dbReference type="NCBI Taxonomy" id="76726"/>
    <lineage>
        <taxon>Bacteria</taxon>
        <taxon>Bacillati</taxon>
        <taxon>Actinomycetota</taxon>
        <taxon>Actinomycetes</taxon>
        <taxon>Pseudonocardiales</taxon>
        <taxon>Pseudonocardiaceae</taxon>
        <taxon>Pseudonocardia</taxon>
    </lineage>
</organism>
<evidence type="ECO:0000256" key="2">
    <source>
        <dbReference type="ARBA" id="ARBA00023002"/>
    </source>
</evidence>
<dbReference type="InterPro" id="IPR057326">
    <property type="entry name" value="KR_dom"/>
</dbReference>
<dbReference type="InterPro" id="IPR036291">
    <property type="entry name" value="NAD(P)-bd_dom_sf"/>
</dbReference>
<dbReference type="SMART" id="SM00822">
    <property type="entry name" value="PKS_KR"/>
    <property type="match status" value="1"/>
</dbReference>
<accession>A0A4Y3WP98</accession>